<evidence type="ECO:0000256" key="2">
    <source>
        <dbReference type="ARBA" id="ARBA00022448"/>
    </source>
</evidence>
<protein>
    <submittedName>
        <fullName evidence="7">ABC transporter ATP-binding protein</fullName>
    </submittedName>
</protein>
<organism evidence="7 8">
    <name type="scientific">Halosegnis marinus</name>
    <dbReference type="NCBI Taxonomy" id="3034023"/>
    <lineage>
        <taxon>Archaea</taxon>
        <taxon>Methanobacteriati</taxon>
        <taxon>Methanobacteriota</taxon>
        <taxon>Stenosarchaea group</taxon>
        <taxon>Halobacteria</taxon>
        <taxon>Halobacteriales</taxon>
        <taxon>Natronomonadaceae</taxon>
        <taxon>Halosegnis</taxon>
    </lineage>
</organism>
<dbReference type="InterPro" id="IPR050319">
    <property type="entry name" value="ABC_transp_ATP-bind"/>
</dbReference>
<dbReference type="InterPro" id="IPR003439">
    <property type="entry name" value="ABC_transporter-like_ATP-bd"/>
</dbReference>
<dbReference type="Pfam" id="PF00005">
    <property type="entry name" value="ABC_tran"/>
    <property type="match status" value="1"/>
</dbReference>
<dbReference type="InterPro" id="IPR017871">
    <property type="entry name" value="ABC_transporter-like_CS"/>
</dbReference>
<dbReference type="InterPro" id="IPR013563">
    <property type="entry name" value="Oligopep_ABC_C"/>
</dbReference>
<evidence type="ECO:0000313" key="7">
    <source>
        <dbReference type="EMBL" id="MFC7235086.1"/>
    </source>
</evidence>
<dbReference type="AlphaFoldDB" id="A0ABD5ZNW3"/>
<evidence type="ECO:0000256" key="3">
    <source>
        <dbReference type="ARBA" id="ARBA00022741"/>
    </source>
</evidence>
<keyword evidence="2" id="KW-0813">Transport</keyword>
<dbReference type="GeneID" id="79266767"/>
<evidence type="ECO:0000256" key="1">
    <source>
        <dbReference type="ARBA" id="ARBA00005417"/>
    </source>
</evidence>
<dbReference type="GO" id="GO:0005524">
    <property type="term" value="F:ATP binding"/>
    <property type="evidence" value="ECO:0007669"/>
    <property type="project" value="UniProtKB-KW"/>
</dbReference>
<reference evidence="7 8" key="1">
    <citation type="journal article" date="2019" name="Int. J. Syst. Evol. Microbiol.">
        <title>The Global Catalogue of Microorganisms (GCM) 10K type strain sequencing project: providing services to taxonomists for standard genome sequencing and annotation.</title>
        <authorList>
            <consortium name="The Broad Institute Genomics Platform"/>
            <consortium name="The Broad Institute Genome Sequencing Center for Infectious Disease"/>
            <person name="Wu L."/>
            <person name="Ma J."/>
        </authorList>
    </citation>
    <scope>NUCLEOTIDE SEQUENCE [LARGE SCALE GENOMIC DNA]</scope>
    <source>
        <strain evidence="7 8">DT85</strain>
    </source>
</reference>
<dbReference type="InterPro" id="IPR003593">
    <property type="entry name" value="AAA+_ATPase"/>
</dbReference>
<dbReference type="SMART" id="SM00382">
    <property type="entry name" value="AAA"/>
    <property type="match status" value="1"/>
</dbReference>
<dbReference type="GO" id="GO:0055085">
    <property type="term" value="P:transmembrane transport"/>
    <property type="evidence" value="ECO:0007669"/>
    <property type="project" value="UniProtKB-ARBA"/>
</dbReference>
<evidence type="ECO:0000256" key="4">
    <source>
        <dbReference type="ARBA" id="ARBA00022840"/>
    </source>
</evidence>
<dbReference type="PANTHER" id="PTHR43776:SF7">
    <property type="entry name" value="D,D-DIPEPTIDE TRANSPORT ATP-BINDING PROTEIN DDPF-RELATED"/>
    <property type="match status" value="1"/>
</dbReference>
<evidence type="ECO:0000313" key="8">
    <source>
        <dbReference type="Proteomes" id="UP001596398"/>
    </source>
</evidence>
<dbReference type="InterPro" id="IPR027417">
    <property type="entry name" value="P-loop_NTPase"/>
</dbReference>
<dbReference type="SUPFAM" id="SSF52540">
    <property type="entry name" value="P-loop containing nucleoside triphosphate hydrolases"/>
    <property type="match status" value="1"/>
</dbReference>
<keyword evidence="8" id="KW-1185">Reference proteome</keyword>
<dbReference type="Pfam" id="PF08352">
    <property type="entry name" value="oligo_HPY"/>
    <property type="match status" value="1"/>
</dbReference>
<dbReference type="CDD" id="cd03257">
    <property type="entry name" value="ABC_NikE_OppD_transporters"/>
    <property type="match status" value="1"/>
</dbReference>
<dbReference type="NCBIfam" id="TIGR01727">
    <property type="entry name" value="oligo_HPY"/>
    <property type="match status" value="1"/>
</dbReference>
<dbReference type="FunFam" id="3.40.50.300:FF:000016">
    <property type="entry name" value="Oligopeptide ABC transporter ATP-binding component"/>
    <property type="match status" value="1"/>
</dbReference>
<feature type="region of interest" description="Disordered" evidence="5">
    <location>
        <begin position="261"/>
        <end position="287"/>
    </location>
</feature>
<name>A0ABD5ZNW3_9EURY</name>
<accession>A0ABD5ZNW3</accession>
<feature type="domain" description="ABC transporter" evidence="6">
    <location>
        <begin position="7"/>
        <end position="257"/>
    </location>
</feature>
<dbReference type="PROSITE" id="PS00211">
    <property type="entry name" value="ABC_TRANSPORTER_1"/>
    <property type="match status" value="1"/>
</dbReference>
<dbReference type="PANTHER" id="PTHR43776">
    <property type="entry name" value="TRANSPORT ATP-BINDING PROTEIN"/>
    <property type="match status" value="1"/>
</dbReference>
<evidence type="ECO:0000256" key="5">
    <source>
        <dbReference type="SAM" id="MobiDB-lite"/>
    </source>
</evidence>
<keyword evidence="3" id="KW-0547">Nucleotide-binding</keyword>
<gene>
    <name evidence="7" type="ORF">ACFQJ4_07120</name>
</gene>
<proteinExistence type="inferred from homology"/>
<dbReference type="Gene3D" id="3.40.50.300">
    <property type="entry name" value="P-loop containing nucleotide triphosphate hydrolases"/>
    <property type="match status" value="1"/>
</dbReference>
<evidence type="ECO:0000259" key="6">
    <source>
        <dbReference type="PROSITE" id="PS50893"/>
    </source>
</evidence>
<dbReference type="PROSITE" id="PS50893">
    <property type="entry name" value="ABC_TRANSPORTER_2"/>
    <property type="match status" value="1"/>
</dbReference>
<comment type="caution">
    <text evidence="7">The sequence shown here is derived from an EMBL/GenBank/DDBJ whole genome shotgun (WGS) entry which is preliminary data.</text>
</comment>
<comment type="similarity">
    <text evidence="1">Belongs to the ABC transporter superfamily.</text>
</comment>
<dbReference type="EMBL" id="JBHTAP010000001">
    <property type="protein sequence ID" value="MFC7235086.1"/>
    <property type="molecule type" value="Genomic_DNA"/>
</dbReference>
<dbReference type="RefSeq" id="WP_276236108.1">
    <property type="nucleotide sequence ID" value="NZ_CP119802.1"/>
</dbReference>
<sequence>MTTDPLVEVEGLEKHYPITEGVLKREVGRVRAVDGIDFDVRPGETVGIVGESGCGKSTAATSLLRLEEPTDGSVLFDGDDITEYSKGELKAFRRRAQMIFQDPSSSFDPRMSIGESVAEPLKIHGMTDRERRRRIAQDLLERVGLSARDADRYPHEFSGGQKQRVALARALVVNPDFIVADEPVSALDVSIQAEILGLIEDIQEEFGLSILLISHDMGVVRQVCDRVNVMYLGEIVESGPTEEVFDDPKHPYTKALMGSIPQPDPRKRGEGVELTGDVPNPSNPPSGCRFHTRCPSVIAPDDVTLDQKVWRNLLHFRSRTDRGGLDPRSLAESHLSLDDLPPEDEDLSRETVDRAVRTEFDLPTPLSDTDAERALTEAIDALVDDGTGSASETLREAFPTVCAKQSPELVDEDGRRVACHLHDAAVEATPQEDIAFGSADD</sequence>
<dbReference type="Proteomes" id="UP001596398">
    <property type="component" value="Unassembled WGS sequence"/>
</dbReference>
<keyword evidence="4 7" id="KW-0067">ATP-binding</keyword>